<evidence type="ECO:0000313" key="4">
    <source>
        <dbReference type="Proteomes" id="UP000011083"/>
    </source>
</evidence>
<keyword evidence="1" id="KW-0472">Membrane</keyword>
<dbReference type="RefSeq" id="XP_004367494.1">
    <property type="nucleotide sequence ID" value="XM_004367437.1"/>
</dbReference>
<dbReference type="GO" id="GO:0005886">
    <property type="term" value="C:plasma membrane"/>
    <property type="evidence" value="ECO:0007669"/>
    <property type="project" value="TreeGrafter"/>
</dbReference>
<reference evidence="3 4" key="1">
    <citation type="journal article" date="2013" name="Genome Biol.">
        <title>Genome of Acanthamoeba castellanii highlights extensive lateral gene transfer and early evolution of tyrosine kinase signaling.</title>
        <authorList>
            <person name="Clarke M."/>
            <person name="Lohan A.J."/>
            <person name="Liu B."/>
            <person name="Lagkouvardos I."/>
            <person name="Roy S."/>
            <person name="Zafar N."/>
            <person name="Bertelli C."/>
            <person name="Schilde C."/>
            <person name="Kianianmomeni A."/>
            <person name="Burglin T.R."/>
            <person name="Frech C."/>
            <person name="Turcotte B."/>
            <person name="Kopec K.O."/>
            <person name="Synnott J.M."/>
            <person name="Choo C."/>
            <person name="Paponov I."/>
            <person name="Finkler A."/>
            <person name="Soon Heng Tan C."/>
            <person name="Hutchins A.P."/>
            <person name="Weinmeier T."/>
            <person name="Rattei T."/>
            <person name="Chu J.S."/>
            <person name="Gimenez G."/>
            <person name="Irimia M."/>
            <person name="Rigden D.J."/>
            <person name="Fitzpatrick D.A."/>
            <person name="Lorenzo-Morales J."/>
            <person name="Bateman A."/>
            <person name="Chiu C.H."/>
            <person name="Tang P."/>
            <person name="Hegemann P."/>
            <person name="Fromm H."/>
            <person name="Raoult D."/>
            <person name="Greub G."/>
            <person name="Miranda-Saavedra D."/>
            <person name="Chen N."/>
            <person name="Nash P."/>
            <person name="Ginger M.L."/>
            <person name="Horn M."/>
            <person name="Schaap P."/>
            <person name="Caler L."/>
            <person name="Loftus B."/>
        </authorList>
    </citation>
    <scope>NUCLEOTIDE SEQUENCE [LARGE SCALE GENOMIC DNA]</scope>
    <source>
        <strain evidence="3 4">Neff</strain>
    </source>
</reference>
<dbReference type="OrthoDB" id="16982at2759"/>
<keyword evidence="4" id="KW-1185">Reference proteome</keyword>
<evidence type="ECO:0000259" key="2">
    <source>
        <dbReference type="Pfam" id="PF03733"/>
    </source>
</evidence>
<dbReference type="VEuPathDB" id="AmoebaDB:ACA1_206080"/>
<dbReference type="AlphaFoldDB" id="L8H4K8"/>
<dbReference type="InterPro" id="IPR052937">
    <property type="entry name" value="Inner_membrane_protein"/>
</dbReference>
<feature type="domain" description="Inner membrane component" evidence="2">
    <location>
        <begin position="121"/>
        <end position="170"/>
    </location>
</feature>
<dbReference type="Pfam" id="PF03733">
    <property type="entry name" value="YccF"/>
    <property type="match status" value="2"/>
</dbReference>
<name>L8H4K8_ACACF</name>
<gene>
    <name evidence="3" type="ORF">ACA1_206080</name>
</gene>
<accession>L8H4K8</accession>
<keyword evidence="1" id="KW-0812">Transmembrane</keyword>
<dbReference type="PANTHER" id="PTHR42903">
    <property type="entry name" value="INNER MEMBRANE PROTEIN YCCF"/>
    <property type="match status" value="1"/>
</dbReference>
<evidence type="ECO:0000313" key="3">
    <source>
        <dbReference type="EMBL" id="ELR20469.1"/>
    </source>
</evidence>
<dbReference type="Proteomes" id="UP000011083">
    <property type="component" value="Unassembled WGS sequence"/>
</dbReference>
<protein>
    <recommendedName>
        <fullName evidence="2">Inner membrane component domain-containing protein</fullName>
    </recommendedName>
</protein>
<dbReference type="KEGG" id="acan:ACA1_206080"/>
<dbReference type="GeneID" id="14921326"/>
<proteinExistence type="predicted"/>
<dbReference type="PANTHER" id="PTHR42903:SF1">
    <property type="entry name" value="INNER MEMBRANE PROTEIN YCCF"/>
    <property type="match status" value="1"/>
</dbReference>
<feature type="transmembrane region" description="Helical" evidence="1">
    <location>
        <begin position="50"/>
        <end position="82"/>
    </location>
</feature>
<dbReference type="InterPro" id="IPR005185">
    <property type="entry name" value="YccF"/>
</dbReference>
<organism evidence="3 4">
    <name type="scientific">Acanthamoeba castellanii (strain ATCC 30010 / Neff)</name>
    <dbReference type="NCBI Taxonomy" id="1257118"/>
    <lineage>
        <taxon>Eukaryota</taxon>
        <taxon>Amoebozoa</taxon>
        <taxon>Discosea</taxon>
        <taxon>Longamoebia</taxon>
        <taxon>Centramoebida</taxon>
        <taxon>Acanthamoebidae</taxon>
        <taxon>Acanthamoeba</taxon>
    </lineage>
</organism>
<feature type="transmembrane region" description="Helical" evidence="1">
    <location>
        <begin position="123"/>
        <end position="151"/>
    </location>
</feature>
<keyword evidence="1" id="KW-1133">Transmembrane helix</keyword>
<feature type="domain" description="Inner membrane component" evidence="2">
    <location>
        <begin position="50"/>
        <end position="96"/>
    </location>
</feature>
<evidence type="ECO:0000256" key="1">
    <source>
        <dbReference type="SAM" id="Phobius"/>
    </source>
</evidence>
<sequence length="211" mass="22443">MSTPVAATTPAVPLGVATNTTVSTPVKRQGFFGRLKARMNHGPILAIRRVVWILLSGIPLALLFVMSAIAFAVTIIGLPVAWELLKVARYAFCPIGYKAVPASGRGKNPLRNPKSPLTVAANVIWALFFGIPISVMLLGMCIVQALTIVGIPSALNFPKMAIFALWPIGKKIVSAEKYKAAKTARRDLATAEAVRRNEAAAVAATTPVEMV</sequence>
<dbReference type="EMBL" id="KB007916">
    <property type="protein sequence ID" value="ELR20469.1"/>
    <property type="molecule type" value="Genomic_DNA"/>
</dbReference>